<gene>
    <name evidence="6" type="ORF">B0I00_0062</name>
</gene>
<dbReference type="InterPro" id="IPR036271">
    <property type="entry name" value="Tet_transcr_reg_TetR-rel_C_sf"/>
</dbReference>
<keyword evidence="3" id="KW-0804">Transcription</keyword>
<feature type="DNA-binding region" description="H-T-H motif" evidence="4">
    <location>
        <begin position="52"/>
        <end position="71"/>
    </location>
</feature>
<dbReference type="PRINTS" id="PR00455">
    <property type="entry name" value="HTHTETR"/>
</dbReference>
<sequence length="227" mass="24624">MTGGRPIFLALHITDQSVIYFAVPRPSVPTRRADILEAARAVFSQRGYAGTRMDDVAKAIGLSKAALYLQFESKDALFQALVTDVIDRTLPDMVPADFADVPAPALLEGFVHVAAQRMTSPEVAFVPRIIIGEGSNFPDLARFYHDNVVDRGLGMVEAIIRHGVGRGEFICEDPAMACRSVIGALLLNAVWRMVFEPVGAEPVDPAAMARAHTRLLLDGLLVRKDAA</sequence>
<dbReference type="PANTHER" id="PTHR30055">
    <property type="entry name" value="HTH-TYPE TRANSCRIPTIONAL REGULATOR RUTR"/>
    <property type="match status" value="1"/>
</dbReference>
<feature type="domain" description="HTH tetR-type" evidence="5">
    <location>
        <begin position="29"/>
        <end position="89"/>
    </location>
</feature>
<proteinExistence type="predicted"/>
<evidence type="ECO:0000256" key="3">
    <source>
        <dbReference type="ARBA" id="ARBA00023163"/>
    </source>
</evidence>
<dbReference type="PROSITE" id="PS50977">
    <property type="entry name" value="HTH_TETR_2"/>
    <property type="match status" value="1"/>
</dbReference>
<dbReference type="Pfam" id="PF00440">
    <property type="entry name" value="TetR_N"/>
    <property type="match status" value="1"/>
</dbReference>
<keyword evidence="7" id="KW-1185">Reference proteome</keyword>
<organism evidence="6 7">
    <name type="scientific">Novosphingobium kunmingense</name>
    <dbReference type="NCBI Taxonomy" id="1211806"/>
    <lineage>
        <taxon>Bacteria</taxon>
        <taxon>Pseudomonadati</taxon>
        <taxon>Pseudomonadota</taxon>
        <taxon>Alphaproteobacteria</taxon>
        <taxon>Sphingomonadales</taxon>
        <taxon>Sphingomonadaceae</taxon>
        <taxon>Novosphingobium</taxon>
    </lineage>
</organism>
<dbReference type="AlphaFoldDB" id="A0A2N0I115"/>
<dbReference type="InterPro" id="IPR050109">
    <property type="entry name" value="HTH-type_TetR-like_transc_reg"/>
</dbReference>
<evidence type="ECO:0000313" key="7">
    <source>
        <dbReference type="Proteomes" id="UP000232587"/>
    </source>
</evidence>
<dbReference type="SUPFAM" id="SSF46689">
    <property type="entry name" value="Homeodomain-like"/>
    <property type="match status" value="1"/>
</dbReference>
<protein>
    <submittedName>
        <fullName evidence="6">TetR family transcriptional regulator</fullName>
    </submittedName>
</protein>
<keyword evidence="1" id="KW-0805">Transcription regulation</keyword>
<evidence type="ECO:0000256" key="2">
    <source>
        <dbReference type="ARBA" id="ARBA00023125"/>
    </source>
</evidence>
<evidence type="ECO:0000256" key="1">
    <source>
        <dbReference type="ARBA" id="ARBA00023015"/>
    </source>
</evidence>
<evidence type="ECO:0000256" key="4">
    <source>
        <dbReference type="PROSITE-ProRule" id="PRU00335"/>
    </source>
</evidence>
<reference evidence="6 7" key="1">
    <citation type="submission" date="2017-11" db="EMBL/GenBank/DDBJ databases">
        <title>Genomic Encyclopedia of Type Strains, Phase III (KMG-III): the genomes of soil and plant-associated and newly described type strains.</title>
        <authorList>
            <person name="Whitman W."/>
        </authorList>
    </citation>
    <scope>NUCLEOTIDE SEQUENCE [LARGE SCALE GENOMIC DNA]</scope>
    <source>
        <strain evidence="6 7">CGMCC 1.12274</strain>
    </source>
</reference>
<dbReference type="GO" id="GO:0003700">
    <property type="term" value="F:DNA-binding transcription factor activity"/>
    <property type="evidence" value="ECO:0007669"/>
    <property type="project" value="TreeGrafter"/>
</dbReference>
<dbReference type="GO" id="GO:0000976">
    <property type="term" value="F:transcription cis-regulatory region binding"/>
    <property type="evidence" value="ECO:0007669"/>
    <property type="project" value="TreeGrafter"/>
</dbReference>
<name>A0A2N0I115_9SPHN</name>
<dbReference type="FunFam" id="1.10.10.60:FF:000141">
    <property type="entry name" value="TetR family transcriptional regulator"/>
    <property type="match status" value="1"/>
</dbReference>
<dbReference type="Pfam" id="PF14246">
    <property type="entry name" value="TetR_C_7"/>
    <property type="match status" value="1"/>
</dbReference>
<dbReference type="SUPFAM" id="SSF48498">
    <property type="entry name" value="Tetracyclin repressor-like, C-terminal domain"/>
    <property type="match status" value="1"/>
</dbReference>
<dbReference type="Gene3D" id="1.10.357.10">
    <property type="entry name" value="Tetracycline Repressor, domain 2"/>
    <property type="match status" value="1"/>
</dbReference>
<evidence type="ECO:0000313" key="6">
    <source>
        <dbReference type="EMBL" id="PKB24883.1"/>
    </source>
</evidence>
<dbReference type="Proteomes" id="UP000232587">
    <property type="component" value="Unassembled WGS sequence"/>
</dbReference>
<dbReference type="InterPro" id="IPR001647">
    <property type="entry name" value="HTH_TetR"/>
</dbReference>
<dbReference type="PANTHER" id="PTHR30055:SF223">
    <property type="entry name" value="HTH-TYPE TRANSCRIPTIONAL REGULATOR UIDR"/>
    <property type="match status" value="1"/>
</dbReference>
<dbReference type="InterPro" id="IPR039536">
    <property type="entry name" value="TetR_C_Proteobacteria"/>
</dbReference>
<dbReference type="EMBL" id="PHUF01000002">
    <property type="protein sequence ID" value="PKB24883.1"/>
    <property type="molecule type" value="Genomic_DNA"/>
</dbReference>
<comment type="caution">
    <text evidence="6">The sequence shown here is derived from an EMBL/GenBank/DDBJ whole genome shotgun (WGS) entry which is preliminary data.</text>
</comment>
<dbReference type="InterPro" id="IPR009057">
    <property type="entry name" value="Homeodomain-like_sf"/>
</dbReference>
<evidence type="ECO:0000259" key="5">
    <source>
        <dbReference type="PROSITE" id="PS50977"/>
    </source>
</evidence>
<accession>A0A2N0I115</accession>
<keyword evidence="2 4" id="KW-0238">DNA-binding</keyword>